<dbReference type="GO" id="GO:0005576">
    <property type="term" value="C:extracellular region"/>
    <property type="evidence" value="ECO:0007669"/>
    <property type="project" value="UniProtKB-SubCell"/>
</dbReference>
<dbReference type="OrthoDB" id="9607806at2759"/>
<feature type="compositionally biased region" description="Low complexity" evidence="7">
    <location>
        <begin position="140"/>
        <end position="155"/>
    </location>
</feature>
<name>A0A673UCZ7_SURSU</name>
<reference evidence="9" key="3">
    <citation type="submission" date="2025-09" db="UniProtKB">
        <authorList>
            <consortium name="Ensembl"/>
        </authorList>
    </citation>
    <scope>IDENTIFICATION</scope>
</reference>
<keyword evidence="5" id="KW-1015">Disulfide bond</keyword>
<feature type="signal peptide" evidence="6">
    <location>
        <begin position="1"/>
        <end position="19"/>
    </location>
</feature>
<organism evidence="9 10">
    <name type="scientific">Suricata suricatta</name>
    <name type="common">Meerkat</name>
    <dbReference type="NCBI Taxonomy" id="37032"/>
    <lineage>
        <taxon>Eukaryota</taxon>
        <taxon>Metazoa</taxon>
        <taxon>Chordata</taxon>
        <taxon>Craniata</taxon>
        <taxon>Vertebrata</taxon>
        <taxon>Euteleostomi</taxon>
        <taxon>Mammalia</taxon>
        <taxon>Eutheria</taxon>
        <taxon>Laurasiatheria</taxon>
        <taxon>Carnivora</taxon>
        <taxon>Feliformia</taxon>
        <taxon>Herpestidae</taxon>
        <taxon>Suricata</taxon>
    </lineage>
</organism>
<evidence type="ECO:0000313" key="9">
    <source>
        <dbReference type="Ensembl" id="ENSSSUP00005023408.1"/>
    </source>
</evidence>
<evidence type="ECO:0000256" key="7">
    <source>
        <dbReference type="SAM" id="MobiDB-lite"/>
    </source>
</evidence>
<keyword evidence="6" id="KW-0211">Defensin</keyword>
<dbReference type="RefSeq" id="XP_029775012.1">
    <property type="nucleotide sequence ID" value="XM_029919152.1"/>
</dbReference>
<sequence>MKLLFPIFAGLMLQHQVNTEYFGLRRCLMGFGRCKDHCAAGEKEIQTCKKKKCCAGPKVVQMIKNYMQNEMSHTLEANSQEHLQATKNPDAVIQTKYPILPLLPATKSVSPFASVNTLLIPNATTVDSATTSPTISWKFTDTATSAKSDTTESSDVASDSSPPTPPP</sequence>
<evidence type="ECO:0000313" key="10">
    <source>
        <dbReference type="Proteomes" id="UP000472268"/>
    </source>
</evidence>
<accession>A0A673UCZ7</accession>
<keyword evidence="10" id="KW-1185">Reference proteome</keyword>
<dbReference type="Proteomes" id="UP000472268">
    <property type="component" value="Chromosome 12"/>
</dbReference>
<dbReference type="GO" id="GO:0045087">
    <property type="term" value="P:innate immune response"/>
    <property type="evidence" value="ECO:0007669"/>
    <property type="project" value="InterPro"/>
</dbReference>
<evidence type="ECO:0000256" key="1">
    <source>
        <dbReference type="ARBA" id="ARBA00004613"/>
    </source>
</evidence>
<dbReference type="GO" id="GO:0042742">
    <property type="term" value="P:defense response to bacterium"/>
    <property type="evidence" value="ECO:0007669"/>
    <property type="project" value="UniProtKB-UniRule"/>
</dbReference>
<keyword evidence="6" id="KW-0929">Antimicrobial</keyword>
<evidence type="ECO:0000256" key="4">
    <source>
        <dbReference type="ARBA" id="ARBA00022729"/>
    </source>
</evidence>
<dbReference type="Pfam" id="PF13841">
    <property type="entry name" value="Defensin_beta_2"/>
    <property type="match status" value="1"/>
</dbReference>
<evidence type="ECO:0000256" key="2">
    <source>
        <dbReference type="ARBA" id="ARBA00007371"/>
    </source>
</evidence>
<reference evidence="9" key="2">
    <citation type="submission" date="2025-08" db="UniProtKB">
        <authorList>
            <consortium name="Ensembl"/>
        </authorList>
    </citation>
    <scope>IDENTIFICATION</scope>
</reference>
<evidence type="ECO:0000256" key="5">
    <source>
        <dbReference type="ARBA" id="ARBA00023157"/>
    </source>
</evidence>
<comment type="subcellular location">
    <subcellularLocation>
        <location evidence="1 6">Secreted</location>
    </subcellularLocation>
</comment>
<dbReference type="AlphaFoldDB" id="A0A673UCZ7"/>
<dbReference type="Ensembl" id="ENSSSUT00005026807.1">
    <property type="protein sequence ID" value="ENSSSUP00005023408.1"/>
    <property type="gene ID" value="ENSSSUG00005015258.1"/>
</dbReference>
<protein>
    <recommendedName>
        <fullName evidence="6">Beta-defensin</fullName>
    </recommendedName>
</protein>
<dbReference type="InterPro" id="IPR025933">
    <property type="entry name" value="Beta_defensin_dom"/>
</dbReference>
<dbReference type="CTD" id="140881"/>
<comment type="function">
    <text evidence="6">Has antibacterial activity.</text>
</comment>
<evidence type="ECO:0000256" key="6">
    <source>
        <dbReference type="RuleBase" id="RU231113"/>
    </source>
</evidence>
<feature type="region of interest" description="Disordered" evidence="7">
    <location>
        <begin position="140"/>
        <end position="167"/>
    </location>
</feature>
<evidence type="ECO:0000256" key="3">
    <source>
        <dbReference type="ARBA" id="ARBA00022525"/>
    </source>
</evidence>
<evidence type="ECO:0000259" key="8">
    <source>
        <dbReference type="Pfam" id="PF13841"/>
    </source>
</evidence>
<gene>
    <name evidence="9" type="primary">DEFB129</name>
</gene>
<keyword evidence="4 6" id="KW-0732">Signal</keyword>
<keyword evidence="6" id="KW-0044">Antibiotic</keyword>
<dbReference type="GeneID" id="115275409"/>
<keyword evidence="3 6" id="KW-0964">Secreted</keyword>
<reference evidence="9 10" key="1">
    <citation type="submission" date="2019-05" db="EMBL/GenBank/DDBJ databases">
        <title>A Chromosome-scale Meerkat (S. suricatta) Genome Assembly.</title>
        <authorList>
            <person name="Dudchenko O."/>
            <person name="Lieberman Aiden E."/>
            <person name="Tung J."/>
            <person name="Barreiro L.B."/>
            <person name="Clutton-Brock T.H."/>
        </authorList>
    </citation>
    <scope>NUCLEOTIDE SEQUENCE [LARGE SCALE GENOMIC DNA]</scope>
</reference>
<feature type="domain" description="Beta-defensin" evidence="8">
    <location>
        <begin position="26"/>
        <end position="54"/>
    </location>
</feature>
<comment type="similarity">
    <text evidence="2 6">Belongs to the beta-defensin family.</text>
</comment>
<proteinExistence type="inferred from homology"/>
<feature type="chain" id="PRO_5041014850" description="Beta-defensin" evidence="6">
    <location>
        <begin position="20"/>
        <end position="167"/>
    </location>
</feature>
<dbReference type="OMA" id="RRCLMGF"/>